<organism evidence="1">
    <name type="scientific">Ruegeria sp. PrR005</name>
    <dbReference type="NCBI Taxonomy" id="2706882"/>
    <lineage>
        <taxon>Bacteria</taxon>
        <taxon>Pseudomonadati</taxon>
        <taxon>Pseudomonadota</taxon>
        <taxon>Alphaproteobacteria</taxon>
        <taxon>Rhodobacterales</taxon>
        <taxon>Roseobacteraceae</taxon>
        <taxon>Ruegeria</taxon>
    </lineage>
</organism>
<sequence length="501" mass="57452">MSEITNPRYSRPIDVHRWSDHPEVKDLVDRIWDGFLGEAINEKVRGPKPRMGFRKQLRVVILDLYVAWLDDPELSIGVSMSVNAWDTNSRYNALHISKKIVPIIKELDKAGLIDLAKGSYGGAGANGNRTTRIRASEKLQSWFATAKFDREDVSRAEGEEIIVLKGDNNKPIEYEDTPETNRWREELQAYNDLIANSFIDIPSLQEPILEISKELPPGVTGGIDEVRRIRLGDANNRTRRIFSRGSWDMHGRFYGGWWQQIDSDWRSRITIDNEPTIEADFEGMHVAMIYAEEGLELGHDPYMVDGKTFADLPRKLARKLAKRLVLTAINAKEKSSAYKAFRESFSAGDLGKSFSNEKLDLLLYAILDRNPCLGDYLFSDQGIRLMRKDSEITSLIHNHFTENGIPVLSVHDSYLVDCRHVGELRQVMRDASEEVTGRPLRLSYNIPGREEFEDVDEQLLTKHVHDLRWAVYENEQTACEGYVRRVLRFQERTGRVIGPFV</sequence>
<dbReference type="RefSeq" id="WP_164133103.1">
    <property type="nucleotide sequence ID" value="NZ_JAAGOX010000057.1"/>
</dbReference>
<protein>
    <submittedName>
        <fullName evidence="1">Uncharacterized protein</fullName>
    </submittedName>
</protein>
<proteinExistence type="predicted"/>
<comment type="caution">
    <text evidence="1">The sequence shown here is derived from an EMBL/GenBank/DDBJ whole genome shotgun (WGS) entry which is preliminary data.</text>
</comment>
<dbReference type="EMBL" id="JAAGOX010000057">
    <property type="protein sequence ID" value="NDW48101.1"/>
    <property type="molecule type" value="Genomic_DNA"/>
</dbReference>
<reference evidence="1" key="1">
    <citation type="submission" date="2020-02" db="EMBL/GenBank/DDBJ databases">
        <title>Delineation of the pyrene-degrading pathway in Roseobacter clade bacteria by genomic analysis.</title>
        <authorList>
            <person name="Zhou H."/>
            <person name="Wang H."/>
        </authorList>
    </citation>
    <scope>NUCLEOTIDE SEQUENCE</scope>
    <source>
        <strain evidence="1">PrR005</strain>
    </source>
</reference>
<dbReference type="AlphaFoldDB" id="A0A6B2NV51"/>
<accession>A0A6B2NV51</accession>
<gene>
    <name evidence="1" type="ORF">G0P99_24400</name>
</gene>
<evidence type="ECO:0000313" key="1">
    <source>
        <dbReference type="EMBL" id="NDW48101.1"/>
    </source>
</evidence>
<name>A0A6B2NV51_9RHOB</name>